<dbReference type="EMBL" id="AWUE01008739">
    <property type="protein sequence ID" value="OMP12598.1"/>
    <property type="molecule type" value="Genomic_DNA"/>
</dbReference>
<protein>
    <submittedName>
        <fullName evidence="1">Pentulose/hexulose kinase</fullName>
    </submittedName>
</protein>
<keyword evidence="1" id="KW-0808">Transferase</keyword>
<gene>
    <name evidence="1" type="ORF">COLO4_02976</name>
</gene>
<comment type="caution">
    <text evidence="1">The sequence shown here is derived from an EMBL/GenBank/DDBJ whole genome shotgun (WGS) entry which is preliminary data.</text>
</comment>
<evidence type="ECO:0000313" key="1">
    <source>
        <dbReference type="EMBL" id="OMP12598.1"/>
    </source>
</evidence>
<feature type="non-terminal residue" evidence="1">
    <location>
        <position position="1"/>
    </location>
</feature>
<sequence>IRTHFHFLRRNLHVIGHQPGVDPRDRVRARLERQVETDRLHADVGDVLNVLAQDVFVQANHGAVAEQVVCPLFLLLSRQHEQVVALLLALFGDFRHLRIVRAAAQQVQHVLGTGE</sequence>
<keyword evidence="2" id="KW-1185">Reference proteome</keyword>
<proteinExistence type="predicted"/>
<dbReference type="GO" id="GO:0016301">
    <property type="term" value="F:kinase activity"/>
    <property type="evidence" value="ECO:0007669"/>
    <property type="project" value="UniProtKB-KW"/>
</dbReference>
<name>A0A1R3L000_9ROSI</name>
<keyword evidence="1" id="KW-0418">Kinase</keyword>
<organism evidence="1 2">
    <name type="scientific">Corchorus olitorius</name>
    <dbReference type="NCBI Taxonomy" id="93759"/>
    <lineage>
        <taxon>Eukaryota</taxon>
        <taxon>Viridiplantae</taxon>
        <taxon>Streptophyta</taxon>
        <taxon>Embryophyta</taxon>
        <taxon>Tracheophyta</taxon>
        <taxon>Spermatophyta</taxon>
        <taxon>Magnoliopsida</taxon>
        <taxon>eudicotyledons</taxon>
        <taxon>Gunneridae</taxon>
        <taxon>Pentapetalae</taxon>
        <taxon>rosids</taxon>
        <taxon>malvids</taxon>
        <taxon>Malvales</taxon>
        <taxon>Malvaceae</taxon>
        <taxon>Grewioideae</taxon>
        <taxon>Apeibeae</taxon>
        <taxon>Corchorus</taxon>
    </lineage>
</organism>
<feature type="non-terminal residue" evidence="1">
    <location>
        <position position="115"/>
    </location>
</feature>
<dbReference type="Proteomes" id="UP000187203">
    <property type="component" value="Unassembled WGS sequence"/>
</dbReference>
<evidence type="ECO:0000313" key="2">
    <source>
        <dbReference type="Proteomes" id="UP000187203"/>
    </source>
</evidence>
<dbReference type="AlphaFoldDB" id="A0A1R3L000"/>
<reference evidence="2" key="1">
    <citation type="submission" date="2013-09" db="EMBL/GenBank/DDBJ databases">
        <title>Corchorus olitorius genome sequencing.</title>
        <authorList>
            <person name="Alam M."/>
            <person name="Haque M.S."/>
            <person name="Islam M.S."/>
            <person name="Emdad E.M."/>
            <person name="Islam M.M."/>
            <person name="Ahmed B."/>
            <person name="Halim A."/>
            <person name="Hossen Q.M.M."/>
            <person name="Hossain M.Z."/>
            <person name="Ahmed R."/>
            <person name="Khan M.M."/>
            <person name="Islam R."/>
            <person name="Rashid M.M."/>
            <person name="Khan S.A."/>
            <person name="Rahman M.S."/>
            <person name="Alam M."/>
            <person name="Yahiya A.S."/>
            <person name="Khan M.S."/>
            <person name="Azam M.S."/>
            <person name="Haque T."/>
            <person name="Lashkar M.Z.H."/>
            <person name="Akhand A.I."/>
            <person name="Morshed G."/>
            <person name="Roy S."/>
            <person name="Uddin K.S."/>
            <person name="Rabeya T."/>
            <person name="Hossain A.S."/>
            <person name="Chowdhury A."/>
            <person name="Snigdha A.R."/>
            <person name="Mortoza M.S."/>
            <person name="Matin S.A."/>
            <person name="Hoque S.M.E."/>
            <person name="Islam M.K."/>
            <person name="Roy D.K."/>
            <person name="Haider R."/>
            <person name="Moosa M.M."/>
            <person name="Elias S.M."/>
            <person name="Hasan A.M."/>
            <person name="Jahan S."/>
            <person name="Shafiuddin M."/>
            <person name="Mahmood N."/>
            <person name="Shommy N.S."/>
        </authorList>
    </citation>
    <scope>NUCLEOTIDE SEQUENCE [LARGE SCALE GENOMIC DNA]</scope>
    <source>
        <strain evidence="2">cv. O-4</strain>
    </source>
</reference>
<accession>A0A1R3L000</accession>